<name>Q8B3X9_9GAMA</name>
<evidence type="ECO:0000313" key="7">
    <source>
        <dbReference type="Proteomes" id="UP000325694"/>
    </source>
</evidence>
<evidence type="ECO:0000256" key="2">
    <source>
        <dbReference type="ARBA" id="ARBA00022612"/>
    </source>
</evidence>
<keyword evidence="3" id="KW-0946">Virion</keyword>
<dbReference type="GO" id="GO:0051276">
    <property type="term" value="P:chromosome organization"/>
    <property type="evidence" value="ECO:0007669"/>
    <property type="project" value="InterPro"/>
</dbReference>
<evidence type="ECO:0000313" key="6">
    <source>
        <dbReference type="EMBL" id="AAO12346.1"/>
    </source>
</evidence>
<evidence type="ECO:0000256" key="5">
    <source>
        <dbReference type="SAM" id="Coils"/>
    </source>
</evidence>
<dbReference type="EMBL" id="AY170316">
    <property type="protein sequence ID" value="AAO12346.1"/>
    <property type="molecule type" value="Genomic_DNA"/>
</dbReference>
<accession>Q8B3X9</accession>
<sequence length="567" mass="65248">MCSIVVHPSKQSVRLFEILQGKYSYVTGQTLYNAVRNPGVFFRQLFIYLYKTALASCTYDDVLLDWTRYESSVRKRWSREQYDDYAFRISTFQSWYSTMKMTVDELVVKNMNFILHSKSILSYERYVDWVMTLGIVPIVRKGIDRKVADRIKTCLRKDLSFFSQNNKSLTSILESMKLDLLFLLEKLTSVYIPSFLEVTVEYDPIRGTYSGTYQNKQVDVEVVNLPTIGSGQFFFDSPLQRMYESIMACHRATEHAKICQLLNTGPLKAIVSSSCANVYKDILNHLEESGKKSDPKKELMQLLIKLAENKTVNGVSDVVEDFVSDVSQKMVDRTKLFGDNTAETTFDGLKKQVSNNIFRCLTHQINEQFDTIHKLEEEREFFIRKINQIENQLSQVSDETRQGCPSVSEGPFNLLTMDTMTALSGLQYSGTHLTSSQIPKGQSVVNSFYSQYVPPFRELIKDLTNLWEHEIIQSFKLAPVVDNQGQRLCVRYTQDTISILLGPFTYMIAGLNDMELLRDSYSDLNFLEITEYLYSVSRLAIYISDIGWKYCAIGSYNYGVDNVQALQ</sequence>
<protein>
    <submittedName>
        <fullName evidence="6">Capsid protein</fullName>
    </submittedName>
</protein>
<dbReference type="GO" id="GO:0044423">
    <property type="term" value="C:virion component"/>
    <property type="evidence" value="ECO:0007669"/>
    <property type="project" value="UniProtKB-KW"/>
</dbReference>
<proteinExistence type="inferred from homology"/>
<dbReference type="GeneID" id="65101074"/>
<dbReference type="Proteomes" id="UP000325694">
    <property type="component" value="Segment"/>
</dbReference>
<evidence type="ECO:0000256" key="4">
    <source>
        <dbReference type="ARBA" id="ARBA00023219"/>
    </source>
</evidence>
<evidence type="ECO:0000256" key="1">
    <source>
        <dbReference type="ARBA" id="ARBA00022562"/>
    </source>
</evidence>
<dbReference type="Pfam" id="PF01763">
    <property type="entry name" value="Herpes_UL6"/>
    <property type="match status" value="1"/>
</dbReference>
<feature type="coiled-coil region" evidence="5">
    <location>
        <begin position="372"/>
        <end position="399"/>
    </location>
</feature>
<keyword evidence="5" id="KW-0175">Coiled coil</keyword>
<dbReference type="RefSeq" id="YP_010085990.1">
    <property type="nucleotide sequence ID" value="NC_055234.1"/>
</dbReference>
<keyword evidence="7" id="KW-1185">Reference proteome</keyword>
<keyword evidence="2" id="KW-1188">Viral release from host cell</keyword>
<dbReference type="HAMAP" id="MF_04012">
    <property type="entry name" value="HSV_PORTL"/>
    <property type="match status" value="1"/>
</dbReference>
<dbReference type="KEGG" id="vg:65101074"/>
<dbReference type="InterPro" id="IPR002660">
    <property type="entry name" value="Herpes_Portal"/>
</dbReference>
<reference evidence="6 7" key="1">
    <citation type="journal article" date="2003" name="Virology">
        <title>A novel porcine gammaherpesvirus.</title>
        <authorList>
            <person name="Chmielewicz B."/>
            <person name="Goltz M."/>
            <person name="Franz T."/>
            <person name="Bauer C."/>
            <person name="Brema S."/>
            <person name="Ellerbrok H."/>
            <person name="Beckmann S."/>
            <person name="Rziha H.J."/>
            <person name="Lahrmann K.H."/>
            <person name="Romero C."/>
            <person name="Ehlers B."/>
        </authorList>
    </citation>
    <scope>NUCLEOTIDE SEQUENCE [LARGE SCALE GENOMIC DNA]</scope>
    <source>
        <strain evidence="6">489</strain>
    </source>
</reference>
<keyword evidence="4" id="KW-0231">Viral genome packaging</keyword>
<evidence type="ECO:0000256" key="3">
    <source>
        <dbReference type="ARBA" id="ARBA00022844"/>
    </source>
</evidence>
<organism evidence="6 7">
    <name type="scientific">Suid gammaherpesvirus 5</name>
    <dbReference type="NCBI Taxonomy" id="1960251"/>
    <lineage>
        <taxon>Viruses</taxon>
        <taxon>Duplodnaviria</taxon>
        <taxon>Heunggongvirae</taxon>
        <taxon>Peploviricota</taxon>
        <taxon>Herviviricetes</taxon>
        <taxon>Herpesvirales</taxon>
        <taxon>Orthoherpesviridae</taxon>
        <taxon>Gammaherpesvirinae</taxon>
        <taxon>Macavirus</taxon>
        <taxon>Macavirus suidgamma5</taxon>
    </lineage>
</organism>
<keyword evidence="1" id="KW-1048">Host nucleus</keyword>